<dbReference type="GO" id="GO:0008803">
    <property type="term" value="F:bis(5'-nucleosyl)-tetraphosphatase (symmetrical) activity"/>
    <property type="evidence" value="ECO:0007669"/>
    <property type="project" value="TreeGrafter"/>
</dbReference>
<dbReference type="Gene3D" id="3.60.21.10">
    <property type="match status" value="1"/>
</dbReference>
<evidence type="ECO:0000313" key="2">
    <source>
        <dbReference type="EMBL" id="SDO70109.1"/>
    </source>
</evidence>
<name>A0A1H0LPC1_9PSED</name>
<dbReference type="InterPro" id="IPR029052">
    <property type="entry name" value="Metallo-depent_PP-like"/>
</dbReference>
<dbReference type="AlphaFoldDB" id="A0A1H0LPC1"/>
<dbReference type="PANTHER" id="PTHR42850">
    <property type="entry name" value="METALLOPHOSPHOESTERASE"/>
    <property type="match status" value="1"/>
</dbReference>
<dbReference type="Pfam" id="PF00149">
    <property type="entry name" value="Metallophos"/>
    <property type="match status" value="1"/>
</dbReference>
<accession>A0A1H0LPC1</accession>
<dbReference type="PANTHER" id="PTHR42850:SF11">
    <property type="entry name" value="BIS(5'-NUCLEOSYL)-TETRAPHOSPHATASE [SYMMETRICAL]"/>
    <property type="match status" value="1"/>
</dbReference>
<dbReference type="GO" id="GO:0016791">
    <property type="term" value="F:phosphatase activity"/>
    <property type="evidence" value="ECO:0007669"/>
    <property type="project" value="TreeGrafter"/>
</dbReference>
<dbReference type="GO" id="GO:0005737">
    <property type="term" value="C:cytoplasm"/>
    <property type="evidence" value="ECO:0007669"/>
    <property type="project" value="TreeGrafter"/>
</dbReference>
<dbReference type="InterPro" id="IPR050126">
    <property type="entry name" value="Ap4A_hydrolase"/>
</dbReference>
<dbReference type="OrthoDB" id="5296354at2"/>
<reference evidence="3" key="1">
    <citation type="submission" date="2016-10" db="EMBL/GenBank/DDBJ databases">
        <authorList>
            <person name="Varghese N."/>
            <person name="Submissions S."/>
        </authorList>
    </citation>
    <scope>NUCLEOTIDE SEQUENCE [LARGE SCALE GENOMIC DNA]</scope>
    <source>
        <strain evidence="3">JCM 21621</strain>
    </source>
</reference>
<organism evidence="2 3">
    <name type="scientific">Pseudomonas jinjuensis</name>
    <dbReference type="NCBI Taxonomy" id="198616"/>
    <lineage>
        <taxon>Bacteria</taxon>
        <taxon>Pseudomonadati</taxon>
        <taxon>Pseudomonadota</taxon>
        <taxon>Gammaproteobacteria</taxon>
        <taxon>Pseudomonadales</taxon>
        <taxon>Pseudomonadaceae</taxon>
        <taxon>Pseudomonas</taxon>
    </lineage>
</organism>
<gene>
    <name evidence="2" type="ORF">SAMN05216193_114145</name>
</gene>
<evidence type="ECO:0000313" key="3">
    <source>
        <dbReference type="Proteomes" id="UP000242957"/>
    </source>
</evidence>
<dbReference type="STRING" id="198616.SAMN05216193_114145"/>
<dbReference type="GO" id="GO:0110154">
    <property type="term" value="P:RNA decapping"/>
    <property type="evidence" value="ECO:0007669"/>
    <property type="project" value="TreeGrafter"/>
</dbReference>
<keyword evidence="3" id="KW-1185">Reference proteome</keyword>
<feature type="domain" description="Calcineurin-like phosphoesterase" evidence="1">
    <location>
        <begin position="17"/>
        <end position="196"/>
    </location>
</feature>
<proteinExistence type="predicted"/>
<sequence length="245" mass="27363">MARFGHFPANRRGRDIAVGDIHGHFTRLRGVLGVAGFDPAVDRLFSVGDLVDRGPESGEALEWLDQPWFFPVQGNHEDFAIRYALEGRADAATYAANGGQWFIDLPEREQRRIALRLAELPLALEVETPDGLVGLVHADCPLRSWDDLRLALTSPDMPRRLFEQVKMICQWSRERIYTADERVVAGVRAVVVGHTPIQAPVVLGNVHHIDTGGWLDDRRGHFTLIDLRTLQILPTTTETAHGRAA</sequence>
<dbReference type="EMBL" id="FNIJ01000014">
    <property type="protein sequence ID" value="SDO70109.1"/>
    <property type="molecule type" value="Genomic_DNA"/>
</dbReference>
<evidence type="ECO:0000259" key="1">
    <source>
        <dbReference type="Pfam" id="PF00149"/>
    </source>
</evidence>
<protein>
    <submittedName>
        <fullName evidence="2">Serine/threonine protein phosphatase 1</fullName>
    </submittedName>
</protein>
<dbReference type="InterPro" id="IPR004843">
    <property type="entry name" value="Calcineurin-like_PHP"/>
</dbReference>
<dbReference type="Proteomes" id="UP000242957">
    <property type="component" value="Unassembled WGS sequence"/>
</dbReference>
<dbReference type="SUPFAM" id="SSF56300">
    <property type="entry name" value="Metallo-dependent phosphatases"/>
    <property type="match status" value="1"/>
</dbReference>
<dbReference type="RefSeq" id="WP_084312373.1">
    <property type="nucleotide sequence ID" value="NZ_FNIJ01000014.1"/>
</dbReference>